<evidence type="ECO:0000313" key="2">
    <source>
        <dbReference type="Proteomes" id="UP000188320"/>
    </source>
</evidence>
<proteinExistence type="predicted"/>
<sequence>MYVVIDKSISTVVQMGTLFMNEGEYLDIDVGDMLSERYELLRDLRDIKVSDSIYIRPLITTQRDFRFDNNSKFFATQSATKFKTTASEFKVGRGLRFNKTVLCLIREYLPSFTIVPSHYFDFDQFFEYQDIYEELMAIIGAKKKDITNACMLYFGNSSRFGNFKDVTRDQNDKLAEIIDYAIENNLQNILEQNEYEACKLGYEKDLEVLNDTHYDQAKFELVNQKFEMLKLLIEYGMNIGSTSFMQKLFNIFIGKRNEKIDPTGSLILRTAYKAGDIGWIDYFISKGAKLNGRSDGFEEACRSDKFEVLQHWIKNGGVVPKSPEYPCINMACLLGNFDMVKLLVESGVDLSNPERNGIRIACRLGLKKTLKYLLNKKATLGNICRYQLERACLIEDIGLVKMILQYYDGLGVLERKDESGTKKIENSEHGLFLSDEKINNIEEYNITKTLLERSQPIQNYDLLDGIKVAARTNNTEILKMLLAYNINLSDSAQLLKLQVYNTISSTSS</sequence>
<organism evidence="1 2">
    <name type="scientific">Zancudomyces culisetae</name>
    <name type="common">Gut fungus</name>
    <name type="synonym">Smittium culisetae</name>
    <dbReference type="NCBI Taxonomy" id="1213189"/>
    <lineage>
        <taxon>Eukaryota</taxon>
        <taxon>Fungi</taxon>
        <taxon>Fungi incertae sedis</taxon>
        <taxon>Zoopagomycota</taxon>
        <taxon>Kickxellomycotina</taxon>
        <taxon>Harpellomycetes</taxon>
        <taxon>Harpellales</taxon>
        <taxon>Legeriomycetaceae</taxon>
        <taxon>Zancudomyces</taxon>
    </lineage>
</organism>
<dbReference type="Proteomes" id="UP000188320">
    <property type="component" value="Unassembled WGS sequence"/>
</dbReference>
<reference evidence="2" key="1">
    <citation type="submission" date="2017-01" db="EMBL/GenBank/DDBJ databases">
        <authorList>
            <person name="Wang Y."/>
            <person name="White M."/>
            <person name="Kvist S."/>
            <person name="Moncalvo J.-M."/>
        </authorList>
    </citation>
    <scope>NUCLEOTIDE SEQUENCE [LARGE SCALE GENOMIC DNA]</scope>
    <source>
        <strain evidence="2">COL-18-3</strain>
    </source>
</reference>
<dbReference type="SMART" id="SM00248">
    <property type="entry name" value="ANK"/>
    <property type="match status" value="4"/>
</dbReference>
<gene>
    <name evidence="1" type="ORF">AX774_g4252</name>
</gene>
<dbReference type="OrthoDB" id="5846319at2759"/>
<protein>
    <submittedName>
        <fullName evidence="1">Putative ankyrin repeat protein L25</fullName>
    </submittedName>
</protein>
<dbReference type="InterPro" id="IPR002110">
    <property type="entry name" value="Ankyrin_rpt"/>
</dbReference>
<dbReference type="AlphaFoldDB" id="A0A1R1PMU3"/>
<keyword evidence="2" id="KW-1185">Reference proteome</keyword>
<comment type="caution">
    <text evidence="1">The sequence shown here is derived from an EMBL/GenBank/DDBJ whole genome shotgun (WGS) entry which is preliminary data.</text>
</comment>
<name>A0A1R1PMU3_ZANCU</name>
<dbReference type="SUPFAM" id="SSF48403">
    <property type="entry name" value="Ankyrin repeat"/>
    <property type="match status" value="1"/>
</dbReference>
<dbReference type="InterPro" id="IPR036770">
    <property type="entry name" value="Ankyrin_rpt-contain_sf"/>
</dbReference>
<accession>A0A1R1PMU3</accession>
<evidence type="ECO:0000313" key="1">
    <source>
        <dbReference type="EMBL" id="OMH82271.1"/>
    </source>
</evidence>
<dbReference type="Gene3D" id="1.25.40.20">
    <property type="entry name" value="Ankyrin repeat-containing domain"/>
    <property type="match status" value="1"/>
</dbReference>
<dbReference type="EMBL" id="LSSK01000703">
    <property type="protein sequence ID" value="OMH82271.1"/>
    <property type="molecule type" value="Genomic_DNA"/>
</dbReference>